<dbReference type="RefSeq" id="XP_007372711.1">
    <property type="nucleotide sequence ID" value="XM_007372649.1"/>
</dbReference>
<dbReference type="OrthoDB" id="4024011at2759"/>
<dbReference type="GeneID" id="18872484"/>
<protein>
    <submittedName>
        <fullName evidence="1">Uncharacterized protein</fullName>
    </submittedName>
</protein>
<gene>
    <name evidence="1" type="ORF">SPAPADRAFT_58520</name>
</gene>
<reference evidence="1 2" key="1">
    <citation type="journal article" date="2011" name="Proc. Natl. Acad. Sci. U.S.A.">
        <title>Comparative genomics of xylose-fermenting fungi for enhanced biofuel production.</title>
        <authorList>
            <person name="Wohlbach D.J."/>
            <person name="Kuo A."/>
            <person name="Sato T.K."/>
            <person name="Potts K.M."/>
            <person name="Salamov A.A."/>
            <person name="LaButti K.M."/>
            <person name="Sun H."/>
            <person name="Clum A."/>
            <person name="Pangilinan J.L."/>
            <person name="Lindquist E.A."/>
            <person name="Lucas S."/>
            <person name="Lapidus A."/>
            <person name="Jin M."/>
            <person name="Gunawan C."/>
            <person name="Balan V."/>
            <person name="Dale B.E."/>
            <person name="Jeffries T.W."/>
            <person name="Zinkel R."/>
            <person name="Barry K.W."/>
            <person name="Grigoriev I.V."/>
            <person name="Gasch A.P."/>
        </authorList>
    </citation>
    <scope>NUCLEOTIDE SEQUENCE [LARGE SCALE GENOMIC DNA]</scope>
    <source>
        <strain evidence="2">NRRL Y-27907 / 11-Y1</strain>
    </source>
</reference>
<dbReference type="EMBL" id="GL996499">
    <property type="protein sequence ID" value="EGW35299.1"/>
    <property type="molecule type" value="Genomic_DNA"/>
</dbReference>
<sequence>MPPQIAFISVQNQAIPLKIFVQGYSNHSTSSDKKSLAINSKSLITLKNKFQVRLSQAYINTKVLPIIHDRLVELVTRKDNDESSSSSGHSGHVSVDEKGVKVVVPVKVLQLIRHRLGIEYQMDPNIDRHRGDMRMLVRQSVFVIPREDDGDTIDINSDDKKRQRYKMKSKMIVGDLSDCIRVYMSV</sequence>
<organism evidence="2">
    <name type="scientific">Spathaspora passalidarum (strain NRRL Y-27907 / 11-Y1)</name>
    <dbReference type="NCBI Taxonomy" id="619300"/>
    <lineage>
        <taxon>Eukaryota</taxon>
        <taxon>Fungi</taxon>
        <taxon>Dikarya</taxon>
        <taxon>Ascomycota</taxon>
        <taxon>Saccharomycotina</taxon>
        <taxon>Pichiomycetes</taxon>
        <taxon>Debaryomycetaceae</taxon>
        <taxon>Spathaspora</taxon>
    </lineage>
</organism>
<dbReference type="HOGENOM" id="CLU_1455247_0_0_1"/>
<name>G3AGG0_SPAPN</name>
<keyword evidence="2" id="KW-1185">Reference proteome</keyword>
<dbReference type="AlphaFoldDB" id="G3AGG0"/>
<dbReference type="InParanoid" id="G3AGG0"/>
<dbReference type="eggNOG" id="ENOG502RQJR">
    <property type="taxonomic scope" value="Eukaryota"/>
</dbReference>
<evidence type="ECO:0000313" key="1">
    <source>
        <dbReference type="EMBL" id="EGW35299.1"/>
    </source>
</evidence>
<dbReference type="OMA" id="NINYQPY"/>
<accession>G3AGG0</accession>
<proteinExistence type="predicted"/>
<dbReference type="Proteomes" id="UP000000709">
    <property type="component" value="Unassembled WGS sequence"/>
</dbReference>
<dbReference type="KEGG" id="spaa:SPAPADRAFT_58520"/>
<evidence type="ECO:0000313" key="2">
    <source>
        <dbReference type="Proteomes" id="UP000000709"/>
    </source>
</evidence>